<gene>
    <name evidence="2" type="ORF">HMPREF1872_00420</name>
</gene>
<evidence type="ECO:0000256" key="1">
    <source>
        <dbReference type="SAM" id="SignalP"/>
    </source>
</evidence>
<sequence length="182" mass="20583">MQLRKILSLIVLVSALAACQMPNKLPKTTNTQPNPTPALTYAQREDMLLGFDFLKLDASIDCHIKQEAQTITYSSRLELNSIHKQIRDRAFDFRRALKELQNTYFSKQTELAPVVISYVLKSIDGANSLTFSDDSLIVKIGDDVQAYKVKAEGTKAFNKVLNMIKNEFDQELIKKLQAALDE</sequence>
<protein>
    <recommendedName>
        <fullName evidence="4">Lipoprotein</fullName>
    </recommendedName>
</protein>
<comment type="caution">
    <text evidence="2">The sequence shown here is derived from an EMBL/GenBank/DDBJ whole genome shotgun (WGS) entry which is preliminary data.</text>
</comment>
<keyword evidence="1" id="KW-0732">Signal</keyword>
<feature type="signal peptide" evidence="1">
    <location>
        <begin position="1"/>
        <end position="17"/>
    </location>
</feature>
<dbReference type="RefSeq" id="WP_066713311.1">
    <property type="nucleotide sequence ID" value="NZ_JARFNM010000001.1"/>
</dbReference>
<dbReference type="AlphaFoldDB" id="A0A133YGD7"/>
<dbReference type="Proteomes" id="UP000070080">
    <property type="component" value="Unassembled WGS sequence"/>
</dbReference>
<proteinExistence type="predicted"/>
<reference evidence="3" key="1">
    <citation type="submission" date="2016-01" db="EMBL/GenBank/DDBJ databases">
        <authorList>
            <person name="Mitreva M."/>
            <person name="Pepin K.H."/>
            <person name="Mihindukulasuriya K.A."/>
            <person name="Fulton R."/>
            <person name="Fronick C."/>
            <person name="O'Laughlin M."/>
            <person name="Miner T."/>
            <person name="Herter B."/>
            <person name="Rosa B.A."/>
            <person name="Cordes M."/>
            <person name="Tomlinson C."/>
            <person name="Wollam A."/>
            <person name="Palsikar V.B."/>
            <person name="Mardis E.R."/>
            <person name="Wilson R.K."/>
        </authorList>
    </citation>
    <scope>NUCLEOTIDE SEQUENCE [LARGE SCALE GENOMIC DNA]</scope>
    <source>
        <strain evidence="3">KA00274</strain>
    </source>
</reference>
<accession>A0A133YGD7</accession>
<dbReference type="EMBL" id="LSCV01000005">
    <property type="protein sequence ID" value="KXB42246.1"/>
    <property type="molecule type" value="Genomic_DNA"/>
</dbReference>
<keyword evidence="3" id="KW-1185">Reference proteome</keyword>
<evidence type="ECO:0000313" key="3">
    <source>
        <dbReference type="Proteomes" id="UP000070080"/>
    </source>
</evidence>
<dbReference type="STRING" id="1497955.HMPREF1872_00420"/>
<dbReference type="PROSITE" id="PS51257">
    <property type="entry name" value="PROKAR_LIPOPROTEIN"/>
    <property type="match status" value="1"/>
</dbReference>
<evidence type="ECO:0000313" key="2">
    <source>
        <dbReference type="EMBL" id="KXB42246.1"/>
    </source>
</evidence>
<feature type="chain" id="PRO_5007460430" description="Lipoprotein" evidence="1">
    <location>
        <begin position="18"/>
        <end position="182"/>
    </location>
</feature>
<evidence type="ECO:0008006" key="4">
    <source>
        <dbReference type="Google" id="ProtNLM"/>
    </source>
</evidence>
<name>A0A133YGD7_9FIRM</name>
<organism evidence="2 3">
    <name type="scientific">Amygdalobacter nucleatus</name>
    <dbReference type="NCBI Taxonomy" id="3029274"/>
    <lineage>
        <taxon>Bacteria</taxon>
        <taxon>Bacillati</taxon>
        <taxon>Bacillota</taxon>
        <taxon>Clostridia</taxon>
        <taxon>Eubacteriales</taxon>
        <taxon>Oscillospiraceae</taxon>
        <taxon>Amygdalobacter</taxon>
    </lineage>
</organism>